<evidence type="ECO:0000313" key="2">
    <source>
        <dbReference type="EMBL" id="GIY46401.1"/>
    </source>
</evidence>
<organism evidence="2 3">
    <name type="scientific">Caerostris darwini</name>
    <dbReference type="NCBI Taxonomy" id="1538125"/>
    <lineage>
        <taxon>Eukaryota</taxon>
        <taxon>Metazoa</taxon>
        <taxon>Ecdysozoa</taxon>
        <taxon>Arthropoda</taxon>
        <taxon>Chelicerata</taxon>
        <taxon>Arachnida</taxon>
        <taxon>Araneae</taxon>
        <taxon>Araneomorphae</taxon>
        <taxon>Entelegynae</taxon>
        <taxon>Araneoidea</taxon>
        <taxon>Araneidae</taxon>
        <taxon>Caerostris</taxon>
    </lineage>
</organism>
<accession>A0AAV4TLM9</accession>
<dbReference type="AlphaFoldDB" id="A0AAV4TLM9"/>
<sequence>MDNLFHYQTVRTNELDVVRTTNYKIENANFTLFYYGRNCEQLSDFVVPKIHTPRIPLKIPSTPPYRLGKKRKKSNNVKVGGIRNAIN</sequence>
<keyword evidence="3" id="KW-1185">Reference proteome</keyword>
<dbReference type="Proteomes" id="UP001054837">
    <property type="component" value="Unassembled WGS sequence"/>
</dbReference>
<evidence type="ECO:0000313" key="3">
    <source>
        <dbReference type="Proteomes" id="UP001054837"/>
    </source>
</evidence>
<dbReference type="EMBL" id="BPLQ01009763">
    <property type="protein sequence ID" value="GIY46401.1"/>
    <property type="molecule type" value="Genomic_DNA"/>
</dbReference>
<comment type="caution">
    <text evidence="2">The sequence shown here is derived from an EMBL/GenBank/DDBJ whole genome shotgun (WGS) entry which is preliminary data.</text>
</comment>
<protein>
    <submittedName>
        <fullName evidence="2">Uncharacterized protein</fullName>
    </submittedName>
</protein>
<gene>
    <name evidence="2" type="ORF">CDAR_585691</name>
</gene>
<name>A0AAV4TLM9_9ARAC</name>
<reference evidence="2 3" key="1">
    <citation type="submission" date="2021-06" db="EMBL/GenBank/DDBJ databases">
        <title>Caerostris darwini draft genome.</title>
        <authorList>
            <person name="Kono N."/>
            <person name="Arakawa K."/>
        </authorList>
    </citation>
    <scope>NUCLEOTIDE SEQUENCE [LARGE SCALE GENOMIC DNA]</scope>
</reference>
<proteinExistence type="predicted"/>
<evidence type="ECO:0000256" key="1">
    <source>
        <dbReference type="SAM" id="MobiDB-lite"/>
    </source>
</evidence>
<feature type="region of interest" description="Disordered" evidence="1">
    <location>
        <begin position="61"/>
        <end position="87"/>
    </location>
</feature>